<dbReference type="GO" id="GO:0003677">
    <property type="term" value="F:DNA binding"/>
    <property type="evidence" value="ECO:0007669"/>
    <property type="project" value="InterPro"/>
</dbReference>
<dbReference type="CDD" id="cd00093">
    <property type="entry name" value="HTH_XRE"/>
    <property type="match status" value="1"/>
</dbReference>
<name>A0AAE7NLL4_9BRAD</name>
<protein>
    <submittedName>
        <fullName evidence="1">XRE family transcriptional regulator</fullName>
    </submittedName>
</protein>
<evidence type="ECO:0000313" key="2">
    <source>
        <dbReference type="Proteomes" id="UP000594015"/>
    </source>
</evidence>
<sequence length="86" mass="9144">MAKLSPRAARIKMAAETAFGPRGLTQLAAAAGVSKQMMSFIVTGAKPVTDDVYRRVAEALLTEAGRMTKAAEKIETLAGKMFAELE</sequence>
<dbReference type="SUPFAM" id="SSF47413">
    <property type="entry name" value="lambda repressor-like DNA-binding domains"/>
    <property type="match status" value="1"/>
</dbReference>
<dbReference type="AlphaFoldDB" id="A0AAE7NLL4"/>
<dbReference type="InterPro" id="IPR010982">
    <property type="entry name" value="Lambda_DNA-bd_dom_sf"/>
</dbReference>
<dbReference type="InterPro" id="IPR001387">
    <property type="entry name" value="Cro/C1-type_HTH"/>
</dbReference>
<organism evidence="1 2">
    <name type="scientific">Bradyrhizobium arachidis</name>
    <dbReference type="NCBI Taxonomy" id="858423"/>
    <lineage>
        <taxon>Bacteria</taxon>
        <taxon>Pseudomonadati</taxon>
        <taxon>Pseudomonadota</taxon>
        <taxon>Alphaproteobacteria</taxon>
        <taxon>Hyphomicrobiales</taxon>
        <taxon>Nitrobacteraceae</taxon>
        <taxon>Bradyrhizobium</taxon>
    </lineage>
</organism>
<dbReference type="EMBL" id="CP030050">
    <property type="protein sequence ID" value="QOZ66410.1"/>
    <property type="molecule type" value="Genomic_DNA"/>
</dbReference>
<accession>A0AAE7NLL4</accession>
<dbReference type="KEGG" id="barh:WN72_08335"/>
<gene>
    <name evidence="1" type="ORF">WN72_08335</name>
</gene>
<proteinExistence type="predicted"/>
<reference evidence="1 2" key="1">
    <citation type="submission" date="2018-06" db="EMBL/GenBank/DDBJ databases">
        <title>Comparative genomics of Bradyrhizobium nodulating Arachidis hypogaea.</title>
        <authorList>
            <person name="Li Y."/>
        </authorList>
    </citation>
    <scope>NUCLEOTIDE SEQUENCE [LARGE SCALE GENOMIC DNA]</scope>
    <source>
        <strain evidence="1 2">CCBAU 051107</strain>
    </source>
</reference>
<dbReference type="Proteomes" id="UP000594015">
    <property type="component" value="Chromosome"/>
</dbReference>
<evidence type="ECO:0000313" key="1">
    <source>
        <dbReference type="EMBL" id="QOZ66410.1"/>
    </source>
</evidence>